<proteinExistence type="predicted"/>
<dbReference type="EMBL" id="JAAVJB010000222">
    <property type="protein sequence ID" value="NJP68486.1"/>
    <property type="molecule type" value="Genomic_DNA"/>
</dbReference>
<accession>A0ABX1ARX6</accession>
<evidence type="ECO:0000313" key="3">
    <source>
        <dbReference type="Proteomes" id="UP000746503"/>
    </source>
</evidence>
<gene>
    <name evidence="2" type="ORF">HCJ92_19860</name>
</gene>
<feature type="compositionally biased region" description="Pro residues" evidence="1">
    <location>
        <begin position="1"/>
        <end position="18"/>
    </location>
</feature>
<dbReference type="Proteomes" id="UP000746503">
    <property type="component" value="Unassembled WGS sequence"/>
</dbReference>
<comment type="caution">
    <text evidence="2">The sequence shown here is derived from an EMBL/GenBank/DDBJ whole genome shotgun (WGS) entry which is preliminary data.</text>
</comment>
<feature type="compositionally biased region" description="Low complexity" evidence="1">
    <location>
        <begin position="19"/>
        <end position="30"/>
    </location>
</feature>
<evidence type="ECO:0000313" key="2">
    <source>
        <dbReference type="EMBL" id="NJP68486.1"/>
    </source>
</evidence>
<keyword evidence="3" id="KW-1185">Reference proteome</keyword>
<feature type="region of interest" description="Disordered" evidence="1">
    <location>
        <begin position="53"/>
        <end position="75"/>
    </location>
</feature>
<reference evidence="2 3" key="1">
    <citation type="submission" date="2020-03" db="EMBL/GenBank/DDBJ databases">
        <title>Draft genome of Streptomyces sp. ventii, isolated from the Axial Seamount in the Pacific Ocean, and resequencing of the two type strains Streptomyces lonarensis strain NCL 716 and Streptomyces bohaiensis strain 11A07.</title>
        <authorList>
            <person name="Loughran R.M."/>
            <person name="Pfannmuller K.M."/>
            <person name="Wasson B.J."/>
            <person name="Deadmond M.C."/>
            <person name="Paddock B.E."/>
            <person name="Koyack M.J."/>
            <person name="Gallegos D.A."/>
            <person name="Mitchell E.A."/>
            <person name="Ushijima B."/>
            <person name="Saw J.H."/>
            <person name="Mcphail K.L."/>
            <person name="Videau P."/>
        </authorList>
    </citation>
    <scope>NUCLEOTIDE SEQUENCE [LARGE SCALE GENOMIC DNA]</scope>
    <source>
        <strain evidence="3">5675061</strain>
    </source>
</reference>
<feature type="compositionally biased region" description="Low complexity" evidence="1">
    <location>
        <begin position="62"/>
        <end position="75"/>
    </location>
</feature>
<organism evidence="2 3">
    <name type="scientific">Streptomyces spiramenti</name>
    <dbReference type="NCBI Taxonomy" id="2720606"/>
    <lineage>
        <taxon>Bacteria</taxon>
        <taxon>Bacillati</taxon>
        <taxon>Actinomycetota</taxon>
        <taxon>Actinomycetes</taxon>
        <taxon>Kitasatosporales</taxon>
        <taxon>Streptomycetaceae</taxon>
        <taxon>Streptomyces</taxon>
    </lineage>
</organism>
<evidence type="ECO:0000256" key="1">
    <source>
        <dbReference type="SAM" id="MobiDB-lite"/>
    </source>
</evidence>
<feature type="region of interest" description="Disordered" evidence="1">
    <location>
        <begin position="1"/>
        <end position="33"/>
    </location>
</feature>
<sequence length="75" mass="7437">LVAPPPGPDPGDPAPPTAPTAATATAPATAVRVREVTDEGRLWVEASYRLPAAEEAGDELPDASAAPARSATPPG</sequence>
<protein>
    <submittedName>
        <fullName evidence="2">Uncharacterized protein</fullName>
    </submittedName>
</protein>
<name>A0ABX1ARX6_9ACTN</name>
<feature type="non-terminal residue" evidence="2">
    <location>
        <position position="1"/>
    </location>
</feature>